<keyword evidence="3" id="KW-1185">Reference proteome</keyword>
<dbReference type="Proteomes" id="UP001270362">
    <property type="component" value="Unassembled WGS sequence"/>
</dbReference>
<evidence type="ECO:0000313" key="3">
    <source>
        <dbReference type="Proteomes" id="UP001270362"/>
    </source>
</evidence>
<keyword evidence="1" id="KW-0812">Transmembrane</keyword>
<keyword evidence="1" id="KW-1133">Transmembrane helix</keyword>
<name>A0AAE0XL83_9PEZI</name>
<proteinExistence type="predicted"/>
<reference evidence="2" key="2">
    <citation type="submission" date="2023-06" db="EMBL/GenBank/DDBJ databases">
        <authorList>
            <consortium name="Lawrence Berkeley National Laboratory"/>
            <person name="Haridas S."/>
            <person name="Hensen N."/>
            <person name="Bonometti L."/>
            <person name="Westerberg I."/>
            <person name="Brannstrom I.O."/>
            <person name="Guillou S."/>
            <person name="Cros-Aarteil S."/>
            <person name="Calhoun S."/>
            <person name="Kuo A."/>
            <person name="Mondo S."/>
            <person name="Pangilinan J."/>
            <person name="Riley R."/>
            <person name="Labutti K."/>
            <person name="Andreopoulos B."/>
            <person name="Lipzen A."/>
            <person name="Chen C."/>
            <person name="Yanf M."/>
            <person name="Daum C."/>
            <person name="Ng V."/>
            <person name="Clum A."/>
            <person name="Steindorff A."/>
            <person name="Ohm R."/>
            <person name="Martin F."/>
            <person name="Silar P."/>
            <person name="Natvig D."/>
            <person name="Lalanne C."/>
            <person name="Gautier V."/>
            <person name="Ament-Velasquez S.L."/>
            <person name="Kruys A."/>
            <person name="Hutchinson M.I."/>
            <person name="Powell A.J."/>
            <person name="Barry K."/>
            <person name="Miller A.N."/>
            <person name="Grigoriev I.V."/>
            <person name="Debuchy R."/>
            <person name="Gladieux P."/>
            <person name="Thoren M.H."/>
            <person name="Johannesson H."/>
        </authorList>
    </citation>
    <scope>NUCLEOTIDE SEQUENCE</scope>
    <source>
        <strain evidence="2">CBS 314.62</strain>
    </source>
</reference>
<accession>A0AAE0XL83</accession>
<gene>
    <name evidence="2" type="ORF">B0T22DRAFT_110761</name>
</gene>
<dbReference type="EMBL" id="JAULSO010000001">
    <property type="protein sequence ID" value="KAK3695549.1"/>
    <property type="molecule type" value="Genomic_DNA"/>
</dbReference>
<sequence>MDGLFSTKQDDTRSILLKHTQGMGRERVKGHIKRDGKLGGIFSSRVSLAGGISIGLCFFLLLFLFLVPLNLTILCLLLPSFERNTPFYSLPPLSFVYRLSGGKGLTLRLLFFVVVGGEGVSPFETTGDRREGLGWAGLAGHACTIGECVRWWRSREEET</sequence>
<evidence type="ECO:0000256" key="1">
    <source>
        <dbReference type="SAM" id="Phobius"/>
    </source>
</evidence>
<reference evidence="2" key="1">
    <citation type="journal article" date="2023" name="Mol. Phylogenet. Evol.">
        <title>Genome-scale phylogeny and comparative genomics of the fungal order Sordariales.</title>
        <authorList>
            <person name="Hensen N."/>
            <person name="Bonometti L."/>
            <person name="Westerberg I."/>
            <person name="Brannstrom I.O."/>
            <person name="Guillou S."/>
            <person name="Cros-Aarteil S."/>
            <person name="Calhoun S."/>
            <person name="Haridas S."/>
            <person name="Kuo A."/>
            <person name="Mondo S."/>
            <person name="Pangilinan J."/>
            <person name="Riley R."/>
            <person name="LaButti K."/>
            <person name="Andreopoulos B."/>
            <person name="Lipzen A."/>
            <person name="Chen C."/>
            <person name="Yan M."/>
            <person name="Daum C."/>
            <person name="Ng V."/>
            <person name="Clum A."/>
            <person name="Steindorff A."/>
            <person name="Ohm R.A."/>
            <person name="Martin F."/>
            <person name="Silar P."/>
            <person name="Natvig D.O."/>
            <person name="Lalanne C."/>
            <person name="Gautier V."/>
            <person name="Ament-Velasquez S.L."/>
            <person name="Kruys A."/>
            <person name="Hutchinson M.I."/>
            <person name="Powell A.J."/>
            <person name="Barry K."/>
            <person name="Miller A.N."/>
            <person name="Grigoriev I.V."/>
            <person name="Debuchy R."/>
            <person name="Gladieux P."/>
            <person name="Hiltunen Thoren M."/>
            <person name="Johannesson H."/>
        </authorList>
    </citation>
    <scope>NUCLEOTIDE SEQUENCE</scope>
    <source>
        <strain evidence="2">CBS 314.62</strain>
    </source>
</reference>
<protein>
    <submittedName>
        <fullName evidence="2">Uncharacterized protein</fullName>
    </submittedName>
</protein>
<organism evidence="2 3">
    <name type="scientific">Podospora appendiculata</name>
    <dbReference type="NCBI Taxonomy" id="314037"/>
    <lineage>
        <taxon>Eukaryota</taxon>
        <taxon>Fungi</taxon>
        <taxon>Dikarya</taxon>
        <taxon>Ascomycota</taxon>
        <taxon>Pezizomycotina</taxon>
        <taxon>Sordariomycetes</taxon>
        <taxon>Sordariomycetidae</taxon>
        <taxon>Sordariales</taxon>
        <taxon>Podosporaceae</taxon>
        <taxon>Podospora</taxon>
    </lineage>
</organism>
<keyword evidence="1" id="KW-0472">Membrane</keyword>
<feature type="transmembrane region" description="Helical" evidence="1">
    <location>
        <begin position="52"/>
        <end position="78"/>
    </location>
</feature>
<comment type="caution">
    <text evidence="2">The sequence shown here is derived from an EMBL/GenBank/DDBJ whole genome shotgun (WGS) entry which is preliminary data.</text>
</comment>
<evidence type="ECO:0000313" key="2">
    <source>
        <dbReference type="EMBL" id="KAK3695549.1"/>
    </source>
</evidence>
<dbReference type="AlphaFoldDB" id="A0AAE0XL83"/>